<reference evidence="7" key="1">
    <citation type="journal article" date="2023" name="Mol. Phylogenet. Evol.">
        <title>Genome-scale phylogeny and comparative genomics of the fungal order Sordariales.</title>
        <authorList>
            <person name="Hensen N."/>
            <person name="Bonometti L."/>
            <person name="Westerberg I."/>
            <person name="Brannstrom I.O."/>
            <person name="Guillou S."/>
            <person name="Cros-Aarteil S."/>
            <person name="Calhoun S."/>
            <person name="Haridas S."/>
            <person name="Kuo A."/>
            <person name="Mondo S."/>
            <person name="Pangilinan J."/>
            <person name="Riley R."/>
            <person name="LaButti K."/>
            <person name="Andreopoulos B."/>
            <person name="Lipzen A."/>
            <person name="Chen C."/>
            <person name="Yan M."/>
            <person name="Daum C."/>
            <person name="Ng V."/>
            <person name="Clum A."/>
            <person name="Steindorff A."/>
            <person name="Ohm R.A."/>
            <person name="Martin F."/>
            <person name="Silar P."/>
            <person name="Natvig D.O."/>
            <person name="Lalanne C."/>
            <person name="Gautier V."/>
            <person name="Ament-Velasquez S.L."/>
            <person name="Kruys A."/>
            <person name="Hutchinson M.I."/>
            <person name="Powell A.J."/>
            <person name="Barry K."/>
            <person name="Miller A.N."/>
            <person name="Grigoriev I.V."/>
            <person name="Debuchy R."/>
            <person name="Gladieux P."/>
            <person name="Hiltunen Thoren M."/>
            <person name="Johannesson H."/>
        </authorList>
    </citation>
    <scope>NUCLEOTIDE SEQUENCE</scope>
    <source>
        <strain evidence="7">CBS 538.74</strain>
    </source>
</reference>
<dbReference type="Gene3D" id="3.40.605.10">
    <property type="entry name" value="Aldehyde Dehydrogenase, Chain A, domain 1"/>
    <property type="match status" value="1"/>
</dbReference>
<dbReference type="CDD" id="cd07093">
    <property type="entry name" value="ALDH_F8_HMSADH"/>
    <property type="match status" value="1"/>
</dbReference>
<reference evidence="7" key="2">
    <citation type="submission" date="2023-05" db="EMBL/GenBank/DDBJ databases">
        <authorList>
            <consortium name="Lawrence Berkeley National Laboratory"/>
            <person name="Steindorff A."/>
            <person name="Hensen N."/>
            <person name="Bonometti L."/>
            <person name="Westerberg I."/>
            <person name="Brannstrom I.O."/>
            <person name="Guillou S."/>
            <person name="Cros-Aarteil S."/>
            <person name="Calhoun S."/>
            <person name="Haridas S."/>
            <person name="Kuo A."/>
            <person name="Mondo S."/>
            <person name="Pangilinan J."/>
            <person name="Riley R."/>
            <person name="Labutti K."/>
            <person name="Andreopoulos B."/>
            <person name="Lipzen A."/>
            <person name="Chen C."/>
            <person name="Yanf M."/>
            <person name="Daum C."/>
            <person name="Ng V."/>
            <person name="Clum A."/>
            <person name="Ohm R."/>
            <person name="Martin F."/>
            <person name="Silar P."/>
            <person name="Natvig D."/>
            <person name="Lalanne C."/>
            <person name="Gautier V."/>
            <person name="Ament-Velasquez S.L."/>
            <person name="Kruys A."/>
            <person name="Hutchinson M.I."/>
            <person name="Powell A.J."/>
            <person name="Barry K."/>
            <person name="Miller A.N."/>
            <person name="Grigoriev I.V."/>
            <person name="Debuchy R."/>
            <person name="Gladieux P."/>
            <person name="Thoren M.H."/>
            <person name="Johannesson H."/>
        </authorList>
    </citation>
    <scope>NUCLEOTIDE SEQUENCE</scope>
    <source>
        <strain evidence="7">CBS 538.74</strain>
    </source>
</reference>
<evidence type="ECO:0000256" key="4">
    <source>
        <dbReference type="PROSITE-ProRule" id="PRU10007"/>
    </source>
</evidence>
<dbReference type="Gene3D" id="3.40.309.10">
    <property type="entry name" value="Aldehyde Dehydrogenase, Chain A, domain 2"/>
    <property type="match status" value="1"/>
</dbReference>
<gene>
    <name evidence="7" type="ORF">C8A00DRAFT_12847</name>
</gene>
<dbReference type="PANTHER" id="PTHR43720">
    <property type="entry name" value="2-AMINOMUCONIC SEMIALDEHYDE DEHYDROGENASE"/>
    <property type="match status" value="1"/>
</dbReference>
<dbReference type="InterPro" id="IPR016163">
    <property type="entry name" value="Ald_DH_C"/>
</dbReference>
<protein>
    <recommendedName>
        <fullName evidence="6">Aldehyde dehydrogenase domain-containing protein</fullName>
    </recommendedName>
</protein>
<sequence length="522" mass="57519">MSNMKPEEWTRQALMDCADAIWSCDTLEKANSLIHSRPTPICLPNYVAGELRLPSSAATTFIDSFEPKTGALLCRLPCAQQDDVEEAVRHARTAFQTWSKTTRAERSGHLRRVSELLQDHRELFAVWESIDQGKTLERARIEVDRAISNFSYFSTYILHEQTAARMIDGVALTYEHRSPAGVFALISPWNMPLYLLTWKIAPCLAFGCTAVAKPSEVTSMSAYLLGVLLLKAGLPAGVVNIVLGDGPTTGAALVASPLIDGVSFTGGTPTGIAIRRATAHQIRKHLSLELGGKNPNLVFADSMMAPATRERTIRIAASAAFENQGEICLCGSRIYVERTAYEDFVREFTEYVARKYVLRETVGAVASLQHYHKIRGYLELAAEEKATFRLGAVPPLLDKNEIQGYWIAPTILTDVARESALQTNEIFGPVVTISPFEDEEEAVRLANESEYGLAAVLLTTDGARMRRVGEQIEAGLVWVNCWLVRELGTPFGGMKNSGTGREGGDYSRDVFTVVRTLHLPAY</sequence>
<dbReference type="EMBL" id="MU856873">
    <property type="protein sequence ID" value="KAK4156136.1"/>
    <property type="molecule type" value="Genomic_DNA"/>
</dbReference>
<dbReference type="AlphaFoldDB" id="A0AAN6VTW3"/>
<evidence type="ECO:0000313" key="7">
    <source>
        <dbReference type="EMBL" id="KAK4156136.1"/>
    </source>
</evidence>
<evidence type="ECO:0000256" key="3">
    <source>
        <dbReference type="ARBA" id="ARBA00023027"/>
    </source>
</evidence>
<organism evidence="7 8">
    <name type="scientific">Chaetomidium leptoderma</name>
    <dbReference type="NCBI Taxonomy" id="669021"/>
    <lineage>
        <taxon>Eukaryota</taxon>
        <taxon>Fungi</taxon>
        <taxon>Dikarya</taxon>
        <taxon>Ascomycota</taxon>
        <taxon>Pezizomycotina</taxon>
        <taxon>Sordariomycetes</taxon>
        <taxon>Sordariomycetidae</taxon>
        <taxon>Sordariales</taxon>
        <taxon>Chaetomiaceae</taxon>
        <taxon>Chaetomidium</taxon>
    </lineage>
</organism>
<evidence type="ECO:0000256" key="2">
    <source>
        <dbReference type="ARBA" id="ARBA00023002"/>
    </source>
</evidence>
<dbReference type="InterPro" id="IPR016161">
    <property type="entry name" value="Ald_DH/histidinol_DH"/>
</dbReference>
<dbReference type="InterPro" id="IPR016162">
    <property type="entry name" value="Ald_DH_N"/>
</dbReference>
<evidence type="ECO:0000313" key="8">
    <source>
        <dbReference type="Proteomes" id="UP001302745"/>
    </source>
</evidence>
<dbReference type="InterPro" id="IPR029510">
    <property type="entry name" value="Ald_DH_CS_GLU"/>
</dbReference>
<dbReference type="Pfam" id="PF00171">
    <property type="entry name" value="Aldedh"/>
    <property type="match status" value="1"/>
</dbReference>
<dbReference type="FunFam" id="3.40.605.10:FF:000007">
    <property type="entry name" value="NAD/NADP-dependent betaine aldehyde dehydrogenase"/>
    <property type="match status" value="1"/>
</dbReference>
<dbReference type="GO" id="GO:0016620">
    <property type="term" value="F:oxidoreductase activity, acting on the aldehyde or oxo group of donors, NAD or NADP as acceptor"/>
    <property type="evidence" value="ECO:0007669"/>
    <property type="project" value="InterPro"/>
</dbReference>
<accession>A0AAN6VTW3</accession>
<feature type="active site" evidence="4">
    <location>
        <position position="289"/>
    </location>
</feature>
<dbReference type="PANTHER" id="PTHR43720:SF2">
    <property type="entry name" value="2-AMINOMUCONIC SEMIALDEHYDE DEHYDROGENASE"/>
    <property type="match status" value="1"/>
</dbReference>
<dbReference type="SUPFAM" id="SSF53720">
    <property type="entry name" value="ALDH-like"/>
    <property type="match status" value="1"/>
</dbReference>
<comment type="caution">
    <text evidence="7">The sequence shown here is derived from an EMBL/GenBank/DDBJ whole genome shotgun (WGS) entry which is preliminary data.</text>
</comment>
<dbReference type="InterPro" id="IPR015590">
    <property type="entry name" value="Aldehyde_DH_dom"/>
</dbReference>
<keyword evidence="2 5" id="KW-0560">Oxidoreductase</keyword>
<evidence type="ECO:0000256" key="5">
    <source>
        <dbReference type="RuleBase" id="RU003345"/>
    </source>
</evidence>
<comment type="similarity">
    <text evidence="1 5">Belongs to the aldehyde dehydrogenase family.</text>
</comment>
<dbReference type="PROSITE" id="PS00687">
    <property type="entry name" value="ALDEHYDE_DEHYDR_GLU"/>
    <property type="match status" value="1"/>
</dbReference>
<keyword evidence="8" id="KW-1185">Reference proteome</keyword>
<dbReference type="PROSITE" id="PS00070">
    <property type="entry name" value="ALDEHYDE_DEHYDR_CYS"/>
    <property type="match status" value="1"/>
</dbReference>
<name>A0AAN6VTW3_9PEZI</name>
<dbReference type="Proteomes" id="UP001302745">
    <property type="component" value="Unassembled WGS sequence"/>
</dbReference>
<proteinExistence type="inferred from homology"/>
<keyword evidence="3" id="KW-0520">NAD</keyword>
<dbReference type="InterPro" id="IPR016160">
    <property type="entry name" value="Ald_DH_CS_CYS"/>
</dbReference>
<feature type="domain" description="Aldehyde dehydrogenase" evidence="6">
    <location>
        <begin position="59"/>
        <end position="516"/>
    </location>
</feature>
<evidence type="ECO:0000259" key="6">
    <source>
        <dbReference type="Pfam" id="PF00171"/>
    </source>
</evidence>
<evidence type="ECO:0000256" key="1">
    <source>
        <dbReference type="ARBA" id="ARBA00009986"/>
    </source>
</evidence>